<name>A0A1M5XW50_BUTFI</name>
<feature type="domain" description="Glycosyl transferase family 28 C-terminal" evidence="4">
    <location>
        <begin position="190"/>
        <end position="333"/>
    </location>
</feature>
<dbReference type="GeneID" id="89511447"/>
<gene>
    <name evidence="5" type="ORF">SAMN02745229_01364</name>
</gene>
<dbReference type="AlphaFoldDB" id="A0A1M5XW50"/>
<dbReference type="EMBL" id="FQXK01000010">
    <property type="protein sequence ID" value="SHI04020.1"/>
    <property type="molecule type" value="Genomic_DNA"/>
</dbReference>
<evidence type="ECO:0000313" key="6">
    <source>
        <dbReference type="Proteomes" id="UP000184278"/>
    </source>
</evidence>
<keyword evidence="3" id="KW-1133">Transmembrane helix</keyword>
<evidence type="ECO:0000256" key="1">
    <source>
        <dbReference type="PIRSR" id="PIRSR620023-1"/>
    </source>
</evidence>
<accession>A0A1M5XW50</accession>
<dbReference type="RefSeq" id="WP_081373729.1">
    <property type="nucleotide sequence ID" value="NZ_FQXK01000010.1"/>
</dbReference>
<dbReference type="STRING" id="1121131.SAMN02745229_01364"/>
<feature type="transmembrane region" description="Helical" evidence="3">
    <location>
        <begin position="364"/>
        <end position="385"/>
    </location>
</feature>
<evidence type="ECO:0000256" key="3">
    <source>
        <dbReference type="SAM" id="Phobius"/>
    </source>
</evidence>
<evidence type="ECO:0000256" key="2">
    <source>
        <dbReference type="PIRSR" id="PIRSR620023-2"/>
    </source>
</evidence>
<dbReference type="OrthoDB" id="996097at2"/>
<dbReference type="Gene3D" id="3.40.50.11190">
    <property type="match status" value="1"/>
</dbReference>
<dbReference type="Pfam" id="PF04101">
    <property type="entry name" value="Glyco_tran_28_C"/>
    <property type="match status" value="1"/>
</dbReference>
<dbReference type="NCBIfam" id="TIGR03590">
    <property type="entry name" value="PseG"/>
    <property type="match status" value="1"/>
</dbReference>
<feature type="binding site" evidence="2">
    <location>
        <position position="277"/>
    </location>
    <ligand>
        <name>substrate</name>
    </ligand>
</feature>
<dbReference type="GO" id="GO:0016758">
    <property type="term" value="F:hexosyltransferase activity"/>
    <property type="evidence" value="ECO:0007669"/>
    <property type="project" value="InterPro"/>
</dbReference>
<evidence type="ECO:0000259" key="4">
    <source>
        <dbReference type="Pfam" id="PF04101"/>
    </source>
</evidence>
<dbReference type="GO" id="GO:0016787">
    <property type="term" value="F:hydrolase activity"/>
    <property type="evidence" value="ECO:0007669"/>
    <property type="project" value="UniProtKB-KW"/>
</dbReference>
<feature type="binding site" evidence="2">
    <location>
        <position position="168"/>
    </location>
    <ligand>
        <name>substrate</name>
    </ligand>
</feature>
<proteinExistence type="predicted"/>
<organism evidence="5 6">
    <name type="scientific">Butyrivibrio fibrisolvens DSM 3071</name>
    <dbReference type="NCBI Taxonomy" id="1121131"/>
    <lineage>
        <taxon>Bacteria</taxon>
        <taxon>Bacillati</taxon>
        <taxon>Bacillota</taxon>
        <taxon>Clostridia</taxon>
        <taxon>Lachnospirales</taxon>
        <taxon>Lachnospiraceae</taxon>
        <taxon>Butyrivibrio</taxon>
    </lineage>
</organism>
<sequence length="713" mass="81681">MKFVRADGNEIIGMGHIMRCEAISCQMWGDEDICFILADKKPARELLAKGFKTIVLDTDYQDMEKELPKLISAVDEKTGFLPKTDKTKHGKGQNAAKPEILVDSYFITQKYMEELSGYFKVVLIDDLKKEIFSCDKLINYAIYATDMGYEKDYPQTQLLLGPEYAPVRYEFKNVRPASIEKSIKNIMVTTGGSDGLHFEKAFVQKLIQDDAHAIVRNKSVCWHLIVGPMSKDGEDLKKLVAGDKDLNIRIHENVTNMANLMKDMDVAIAASGSTLFELCRMGIPTIGFITADNQKLNLDSFSKKAGIKDAGNFQTNTDGILENILDELDKLEDQTIRKELSSKMHSVISKDGYKKSGKKVSGPLIAFFTTVIALLLIIGLLVITIDPFFHYHRPISGFPYIVDNQLSQNPGMAMNMIYDSAIVGSSMTVNFNTNDFAGIMGLNTIKLSYSGALPKDDSNILSFIYDEDSYSRKQNDVDAIFMVIDPNVMTADINATKYELPMYLYDDNVINDIKYLYNKDVLFQYILKPIIQRKGSDLSTIYYSWWTPEYYNEQWVMHNYNPVSHNEEELDADAFLPQTSKNLEVNFLPYIKEHQETTFYIFFAPYSVLYWYDIMQDNNLEATIAQVELIANTLLEYDNVRLFDFMDNEEIITDLFNYADTIHYKPEYNSWMVECFNSGEEEIFKGDIEADMDRLRQIVTTYDYESLFAKYPK</sequence>
<keyword evidence="3" id="KW-0812">Transmembrane</keyword>
<dbReference type="InterPro" id="IPR020023">
    <property type="entry name" value="PseG"/>
</dbReference>
<dbReference type="SUPFAM" id="SSF53756">
    <property type="entry name" value="UDP-Glycosyltransferase/glycogen phosphorylase"/>
    <property type="match status" value="1"/>
</dbReference>
<dbReference type="Proteomes" id="UP000184278">
    <property type="component" value="Unassembled WGS sequence"/>
</dbReference>
<feature type="active site" description="Proton acceptor" evidence="1">
    <location>
        <position position="16"/>
    </location>
</feature>
<evidence type="ECO:0000313" key="5">
    <source>
        <dbReference type="EMBL" id="SHI04020.1"/>
    </source>
</evidence>
<keyword evidence="5" id="KW-0378">Hydrolase</keyword>
<keyword evidence="3" id="KW-0472">Membrane</keyword>
<protein>
    <submittedName>
        <fullName evidence="5">UDP-2,4-diacetamido-2,4,6-trideoxy-beta-L-altropyranose hydrolase</fullName>
    </submittedName>
</protein>
<keyword evidence="6" id="KW-1185">Reference proteome</keyword>
<dbReference type="InterPro" id="IPR007235">
    <property type="entry name" value="Glyco_trans_28_C"/>
</dbReference>
<dbReference type="Gene3D" id="3.40.50.2000">
    <property type="entry name" value="Glycogen Phosphorylase B"/>
    <property type="match status" value="1"/>
</dbReference>
<reference evidence="6" key="1">
    <citation type="submission" date="2016-11" db="EMBL/GenBank/DDBJ databases">
        <authorList>
            <person name="Varghese N."/>
            <person name="Submissions S."/>
        </authorList>
    </citation>
    <scope>NUCLEOTIDE SEQUENCE [LARGE SCALE GENOMIC DNA]</scope>
    <source>
        <strain evidence="6">DSM 3071</strain>
    </source>
</reference>